<sequence>MQAMRYDITLPTDYDMTIIRDRVMKTGYLMDGFKGLLFKLFLISEKKNGDYYNSYSPLYIWKNSEGMSQFIFDGYFDNILRSFGWQHIEIGVTSSIELSDDFTQSQFMTEEKQDILPTDTLKNFDIHEKATEGETGKVVIYNPDKWQKVIFTFYLTKPQTELRCFEILHLSNGEN</sequence>
<accession>A0A7V8N2A2</accession>
<reference evidence="1 2" key="1">
    <citation type="submission" date="2020-07" db="EMBL/GenBank/DDBJ databases">
        <authorList>
            <person name="Hilgarth M."/>
            <person name="Werum V."/>
            <person name="Vogel R.F."/>
        </authorList>
    </citation>
    <scope>NUCLEOTIDE SEQUENCE [LARGE SCALE GENOMIC DNA]</scope>
    <source>
        <strain evidence="1 2">DSM 28961</strain>
    </source>
</reference>
<dbReference type="AlphaFoldDB" id="A0A7V8N2A2"/>
<dbReference type="InterPro" id="IPR032349">
    <property type="entry name" value="DUF4865"/>
</dbReference>
<dbReference type="RefSeq" id="WP_180747266.1">
    <property type="nucleotide sequence ID" value="NZ_CBCRWQ010000014.1"/>
</dbReference>
<organism evidence="1 2">
    <name type="scientific">Pseudolactococcus laudensis</name>
    <dbReference type="NCBI Taxonomy" id="1494461"/>
    <lineage>
        <taxon>Bacteria</taxon>
        <taxon>Bacillati</taxon>
        <taxon>Bacillota</taxon>
        <taxon>Bacilli</taxon>
        <taxon>Lactobacillales</taxon>
        <taxon>Streptococcaceae</taxon>
        <taxon>Pseudolactococcus</taxon>
    </lineage>
</organism>
<keyword evidence="2" id="KW-1185">Reference proteome</keyword>
<proteinExistence type="predicted"/>
<protein>
    <submittedName>
        <fullName evidence="1">DUF4865 family protein</fullName>
    </submittedName>
</protein>
<evidence type="ECO:0000313" key="2">
    <source>
        <dbReference type="Proteomes" id="UP000530186"/>
    </source>
</evidence>
<comment type="caution">
    <text evidence="1">The sequence shown here is derived from an EMBL/GenBank/DDBJ whole genome shotgun (WGS) entry which is preliminary data.</text>
</comment>
<dbReference type="Pfam" id="PF16157">
    <property type="entry name" value="DUF4865"/>
    <property type="match status" value="1"/>
</dbReference>
<name>A0A7V8N2A2_9LACT</name>
<dbReference type="EMBL" id="JACBNY010000015">
    <property type="protein sequence ID" value="MBA0017138.1"/>
    <property type="molecule type" value="Genomic_DNA"/>
</dbReference>
<dbReference type="Proteomes" id="UP000530186">
    <property type="component" value="Unassembled WGS sequence"/>
</dbReference>
<dbReference type="GeneID" id="303195536"/>
<evidence type="ECO:0000313" key="1">
    <source>
        <dbReference type="EMBL" id="MBA0017138.1"/>
    </source>
</evidence>
<gene>
    <name evidence="1" type="ORF">HZR21_08400</name>
</gene>